<keyword evidence="2" id="KW-1185">Reference proteome</keyword>
<gene>
    <name evidence="1" type="ORF">G7Z17_g13013</name>
</gene>
<reference evidence="1" key="1">
    <citation type="submission" date="2020-03" db="EMBL/GenBank/DDBJ databases">
        <title>Draft Genome Sequence of Cylindrodendrum hubeiense.</title>
        <authorList>
            <person name="Buettner E."/>
            <person name="Kellner H."/>
        </authorList>
    </citation>
    <scope>NUCLEOTIDE SEQUENCE</scope>
    <source>
        <strain evidence="1">IHI 201604</strain>
    </source>
</reference>
<name>A0A9P5LA09_9HYPO</name>
<dbReference type="Proteomes" id="UP000722485">
    <property type="component" value="Unassembled WGS sequence"/>
</dbReference>
<dbReference type="InterPro" id="IPR032675">
    <property type="entry name" value="LRR_dom_sf"/>
</dbReference>
<dbReference type="OrthoDB" id="2520703at2759"/>
<dbReference type="EMBL" id="JAANBB010000664">
    <property type="protein sequence ID" value="KAF7536617.1"/>
    <property type="molecule type" value="Genomic_DNA"/>
</dbReference>
<sequence>MGSPTLANLPTEILTLIFGSFCLHCCGVHRQLCGLGTLQQHQQQRQAQQQREEQKPNERSWYSLERQPLLSLCLVSKRTRDVAQPILYHEFVLGYGDSWRSKAYSWDGRLASFTRTVAQRWDLARYVKVVSIHSRLLDVVQEDEARIALMEGAHSLGIDLLSAWTQRKPDPSRDEKWILDFPEFLVSFLNKETKHTRRVQRRLTLSFEYPRAPGQRIIATELAAVLIAQLPNLDRLTFQEPFTEDSCLGPFPPSALPYLNISSLPLKTLDLGIPSLPLLERATGLETLNIQRCDFPSPIPPLPNLKVIRIANLNLSDSQLQNLLVSCTGNLRTFVYEAVLEELAEKQIYRCASNAPTWVRGRNELLPGLPAIGGAILR</sequence>
<evidence type="ECO:0000313" key="2">
    <source>
        <dbReference type="Proteomes" id="UP000722485"/>
    </source>
</evidence>
<dbReference type="Gene3D" id="3.80.10.10">
    <property type="entry name" value="Ribonuclease Inhibitor"/>
    <property type="match status" value="1"/>
</dbReference>
<proteinExistence type="predicted"/>
<protein>
    <submittedName>
        <fullName evidence="1">Uncharacterized protein</fullName>
    </submittedName>
</protein>
<comment type="caution">
    <text evidence="1">The sequence shown here is derived from an EMBL/GenBank/DDBJ whole genome shotgun (WGS) entry which is preliminary data.</text>
</comment>
<dbReference type="AlphaFoldDB" id="A0A9P5LA09"/>
<accession>A0A9P5LA09</accession>
<dbReference type="SUPFAM" id="SSF52047">
    <property type="entry name" value="RNI-like"/>
    <property type="match status" value="1"/>
</dbReference>
<evidence type="ECO:0000313" key="1">
    <source>
        <dbReference type="EMBL" id="KAF7536617.1"/>
    </source>
</evidence>
<organism evidence="1 2">
    <name type="scientific">Cylindrodendrum hubeiense</name>
    <dbReference type="NCBI Taxonomy" id="595255"/>
    <lineage>
        <taxon>Eukaryota</taxon>
        <taxon>Fungi</taxon>
        <taxon>Dikarya</taxon>
        <taxon>Ascomycota</taxon>
        <taxon>Pezizomycotina</taxon>
        <taxon>Sordariomycetes</taxon>
        <taxon>Hypocreomycetidae</taxon>
        <taxon>Hypocreales</taxon>
        <taxon>Nectriaceae</taxon>
        <taxon>Cylindrodendrum</taxon>
    </lineage>
</organism>